<evidence type="ECO:0000313" key="2">
    <source>
        <dbReference type="Proteomes" id="UP001522662"/>
    </source>
</evidence>
<sequence>MSPEQIDFLKDEYPHFWDEKLTSLPAGHWNLIARLCHQCALIAVDHGDTQPWVTLHFERLPDGLFRAYAAPLVDFERWTDGSALALIIAVQFFNDRQHSTCEVCGLPGDRHCISPDFCADKPEKWNAQ</sequence>
<reference evidence="1 2" key="1">
    <citation type="submission" date="2022-03" db="EMBL/GenBank/DDBJ databases">
        <title>Rhizobium SSM4.3 sp. nov., isolated from Sediment (Gouqi Island).</title>
        <authorList>
            <person name="Chen G."/>
        </authorList>
    </citation>
    <scope>NUCLEOTIDE SEQUENCE [LARGE SCALE GENOMIC DNA]</scope>
    <source>
        <strain evidence="1 2">SSM4.3</strain>
        <plasmid evidence="1">unnamed</plasmid>
    </source>
</reference>
<name>A0ABT0CXB9_9HYPH</name>
<keyword evidence="2" id="KW-1185">Reference proteome</keyword>
<keyword evidence="1" id="KW-0614">Plasmid</keyword>
<dbReference type="RefSeq" id="WP_245135412.1">
    <property type="nucleotide sequence ID" value="NZ_CP128477.1"/>
</dbReference>
<geneLocation type="plasmid" evidence="1">
    <name>unnamed</name>
</geneLocation>
<comment type="caution">
    <text evidence="1">The sequence shown here is derived from an EMBL/GenBank/DDBJ whole genome shotgun (WGS) entry which is preliminary data.</text>
</comment>
<gene>
    <name evidence="1" type="ORF">MKJ03_05735</name>
</gene>
<organism evidence="1 2">
    <name type="scientific">Peteryoungia algae</name>
    <dbReference type="NCBI Taxonomy" id="2919917"/>
    <lineage>
        <taxon>Bacteria</taxon>
        <taxon>Pseudomonadati</taxon>
        <taxon>Pseudomonadota</taxon>
        <taxon>Alphaproteobacteria</taxon>
        <taxon>Hyphomicrobiales</taxon>
        <taxon>Rhizobiaceae</taxon>
        <taxon>Peteryoungia</taxon>
    </lineage>
</organism>
<accession>A0ABT0CXB9</accession>
<protein>
    <submittedName>
        <fullName evidence="1">Uncharacterized protein</fullName>
    </submittedName>
</protein>
<dbReference type="EMBL" id="JALAYX010000001">
    <property type="protein sequence ID" value="MCJ8237820.1"/>
    <property type="molecule type" value="Genomic_DNA"/>
</dbReference>
<dbReference type="Proteomes" id="UP001522662">
    <property type="component" value="Unassembled WGS sequence"/>
</dbReference>
<proteinExistence type="predicted"/>
<evidence type="ECO:0000313" key="1">
    <source>
        <dbReference type="EMBL" id="MCJ8237820.1"/>
    </source>
</evidence>